<keyword evidence="2" id="KW-1185">Reference proteome</keyword>
<organism evidence="1 2">
    <name type="scientific">Anas platyrhynchos</name>
    <name type="common">Mallard</name>
    <name type="synonym">Anas boschas</name>
    <dbReference type="NCBI Taxonomy" id="8839"/>
    <lineage>
        <taxon>Eukaryota</taxon>
        <taxon>Metazoa</taxon>
        <taxon>Chordata</taxon>
        <taxon>Craniata</taxon>
        <taxon>Vertebrata</taxon>
        <taxon>Euteleostomi</taxon>
        <taxon>Archelosauria</taxon>
        <taxon>Archosauria</taxon>
        <taxon>Dinosauria</taxon>
        <taxon>Saurischia</taxon>
        <taxon>Theropoda</taxon>
        <taxon>Coelurosauria</taxon>
        <taxon>Aves</taxon>
        <taxon>Neognathae</taxon>
        <taxon>Galloanserae</taxon>
        <taxon>Anseriformes</taxon>
        <taxon>Anatidae</taxon>
        <taxon>Anatinae</taxon>
        <taxon>Anas</taxon>
    </lineage>
</organism>
<reference evidence="2" key="1">
    <citation type="journal article" date="2013" name="Nat. Genet.">
        <title>The duck genome and transcriptome provide insight into an avian influenza virus reservoir species.</title>
        <authorList>
            <person name="Huang Y."/>
            <person name="Li Y."/>
            <person name="Burt D.W."/>
            <person name="Chen H."/>
            <person name="Zhang Y."/>
            <person name="Qian W."/>
            <person name="Kim H."/>
            <person name="Gan S."/>
            <person name="Zhao Y."/>
            <person name="Li J."/>
            <person name="Yi K."/>
            <person name="Feng H."/>
            <person name="Zhu P."/>
            <person name="Li B."/>
            <person name="Liu Q."/>
            <person name="Fairley S."/>
            <person name="Magor K.E."/>
            <person name="Du Z."/>
            <person name="Hu X."/>
            <person name="Goodman L."/>
            <person name="Tafer H."/>
            <person name="Vignal A."/>
            <person name="Lee T."/>
            <person name="Kim K.W."/>
            <person name="Sheng Z."/>
            <person name="An Y."/>
            <person name="Searle S."/>
            <person name="Herrero J."/>
            <person name="Groenen M.A."/>
            <person name="Crooijmans R.P."/>
            <person name="Faraut T."/>
            <person name="Cai Q."/>
            <person name="Webster R.G."/>
            <person name="Aldridge J.R."/>
            <person name="Warren W.C."/>
            <person name="Bartschat S."/>
            <person name="Kehr S."/>
            <person name="Marz M."/>
            <person name="Stadler P.F."/>
            <person name="Smith J."/>
            <person name="Kraus R.H."/>
            <person name="Zhao Y."/>
            <person name="Ren L."/>
            <person name="Fei J."/>
            <person name="Morisson M."/>
            <person name="Kaiser P."/>
            <person name="Griffin D.K."/>
            <person name="Rao M."/>
            <person name="Pitel F."/>
            <person name="Wang J."/>
            <person name="Li N."/>
        </authorList>
    </citation>
    <scope>NUCLEOTIDE SEQUENCE [LARGE SCALE GENOMIC DNA]</scope>
</reference>
<gene>
    <name evidence="1" type="ORF">Anapl_03618</name>
</gene>
<evidence type="ECO:0000313" key="2">
    <source>
        <dbReference type="Proteomes" id="UP000296049"/>
    </source>
</evidence>
<evidence type="ECO:0000313" key="1">
    <source>
        <dbReference type="EMBL" id="EOB06898.1"/>
    </source>
</evidence>
<accession>R0M2M5</accession>
<proteinExistence type="predicted"/>
<protein>
    <submittedName>
        <fullName evidence="1">Uncharacterized protein</fullName>
    </submittedName>
</protein>
<dbReference type="Proteomes" id="UP000296049">
    <property type="component" value="Unassembled WGS sequence"/>
</dbReference>
<name>R0M2M5_ANAPL</name>
<sequence>MHPKLIAPVILHPTAGTRDALLFPGGTAVPFMPKTPQPWPRCLQAGEHRDCAPGTDSFGYPYQGCCNICLGNMGKQRNLSQTYGFPKPYPPQLHGSQITSSEVREPNSKPCVWSPHHTAAFQVFQCFNMDALLHEMFLLPPLSVSRALLPAAAKISLQQQQQPVNEASCSLPSSGCPSPGVPFWDSLHCRLAVTSSKGTRAFCSNPNAKRNEKMYTKAAEAFWVENSWCAAPVASGRVILACPSAVPFTPSQATSEKCADP</sequence>
<dbReference type="EMBL" id="KB742575">
    <property type="protein sequence ID" value="EOB06898.1"/>
    <property type="molecule type" value="Genomic_DNA"/>
</dbReference>
<dbReference type="AlphaFoldDB" id="R0M2M5"/>